<sequence length="45" mass="4993">MSLTNDETILLKAPPIITPTAKSSTFPFIAKSLNSLMNFFPFSFI</sequence>
<dbReference type="EMBL" id="VSSQ01113175">
    <property type="protein sequence ID" value="MPN49694.1"/>
    <property type="molecule type" value="Genomic_DNA"/>
</dbReference>
<protein>
    <submittedName>
        <fullName evidence="1">Uncharacterized protein</fullName>
    </submittedName>
</protein>
<proteinExistence type="predicted"/>
<gene>
    <name evidence="1" type="ORF">SDC9_197316</name>
</gene>
<organism evidence="1">
    <name type="scientific">bioreactor metagenome</name>
    <dbReference type="NCBI Taxonomy" id="1076179"/>
    <lineage>
        <taxon>unclassified sequences</taxon>
        <taxon>metagenomes</taxon>
        <taxon>ecological metagenomes</taxon>
    </lineage>
</organism>
<comment type="caution">
    <text evidence="1">The sequence shown here is derived from an EMBL/GenBank/DDBJ whole genome shotgun (WGS) entry which is preliminary data.</text>
</comment>
<name>A0A645IMZ7_9ZZZZ</name>
<accession>A0A645IMZ7</accession>
<reference evidence="1" key="1">
    <citation type="submission" date="2019-08" db="EMBL/GenBank/DDBJ databases">
        <authorList>
            <person name="Kucharzyk K."/>
            <person name="Murdoch R.W."/>
            <person name="Higgins S."/>
            <person name="Loffler F."/>
        </authorList>
    </citation>
    <scope>NUCLEOTIDE SEQUENCE</scope>
</reference>
<dbReference type="AlphaFoldDB" id="A0A645IMZ7"/>
<evidence type="ECO:0000313" key="1">
    <source>
        <dbReference type="EMBL" id="MPN49694.1"/>
    </source>
</evidence>